<dbReference type="KEGG" id="phet:94293823"/>
<sequence>MNVSTVEVQRARRRYKALLRERESLASSGSSDPVVEDEIRKLEERYSELKSSLLQPLPNNFPATLAPVAHSATSEEPAKPLSSSVAPSASLSSELHLTHSNPGPCAQSDELCVKALDTQHQPHTAPSRAGAHPPARPEGYLILFFLQLFNESRQPSLLGCWNCAVIATFSMAIALLHCILLDPSSTIGSILTPSRLCCLVHAKNLASLYRRANRPLCVPMLIVYVCCDVVPSFALNMVVYKVSLTLMGFYGVRPLSFAC</sequence>
<evidence type="ECO:0000256" key="1">
    <source>
        <dbReference type="SAM" id="Phobius"/>
    </source>
</evidence>
<keyword evidence="1" id="KW-0812">Transmembrane</keyword>
<keyword evidence="1" id="KW-1133">Transmembrane helix</keyword>
<feature type="transmembrane region" description="Helical" evidence="1">
    <location>
        <begin position="156"/>
        <end position="181"/>
    </location>
</feature>
<proteinExistence type="predicted"/>
<feature type="transmembrane region" description="Helical" evidence="1">
    <location>
        <begin position="216"/>
        <end position="240"/>
    </location>
</feature>
<keyword evidence="1" id="KW-0472">Membrane</keyword>
<dbReference type="RefSeq" id="XP_067760005.1">
    <property type="nucleotide sequence ID" value="XM_067903746.1"/>
</dbReference>
<comment type="caution">
    <text evidence="2">The sequence shown here is derived from an EMBL/GenBank/DDBJ whole genome shotgun (WGS) entry which is preliminary data.</text>
</comment>
<keyword evidence="3" id="KW-1185">Reference proteome</keyword>
<dbReference type="AlphaFoldDB" id="A0A836LMH6"/>
<dbReference type="EMBL" id="JAFJZO010000001">
    <property type="protein sequence ID" value="KAG5512293.1"/>
    <property type="molecule type" value="Genomic_DNA"/>
</dbReference>
<evidence type="ECO:0000313" key="3">
    <source>
        <dbReference type="Proteomes" id="UP000674318"/>
    </source>
</evidence>
<dbReference type="Proteomes" id="UP000674318">
    <property type="component" value="Chromosome 1"/>
</dbReference>
<name>A0A836LMH6_9TRYP</name>
<evidence type="ECO:0000313" key="2">
    <source>
        <dbReference type="EMBL" id="KAG5512293.1"/>
    </source>
</evidence>
<accession>A0A836LMH6</accession>
<dbReference type="GeneID" id="94293823"/>
<protein>
    <submittedName>
        <fullName evidence="2">Uncharacterized protein</fullName>
    </submittedName>
</protein>
<organism evidence="2 3">
    <name type="scientific">Porcisia hertigi</name>
    <dbReference type="NCBI Taxonomy" id="2761500"/>
    <lineage>
        <taxon>Eukaryota</taxon>
        <taxon>Discoba</taxon>
        <taxon>Euglenozoa</taxon>
        <taxon>Kinetoplastea</taxon>
        <taxon>Metakinetoplastina</taxon>
        <taxon>Trypanosomatida</taxon>
        <taxon>Trypanosomatidae</taxon>
        <taxon>Leishmaniinae</taxon>
        <taxon>Porcisia</taxon>
    </lineage>
</organism>
<dbReference type="OrthoDB" id="273676at2759"/>
<reference evidence="2 3" key="1">
    <citation type="submission" date="2021-02" db="EMBL/GenBank/DDBJ databases">
        <title>Porcisia hertigi Genome sequencing and assembly.</title>
        <authorList>
            <person name="Almutairi H."/>
            <person name="Gatherer D."/>
        </authorList>
    </citation>
    <scope>NUCLEOTIDE SEQUENCE [LARGE SCALE GENOMIC DNA]</scope>
    <source>
        <strain evidence="2 3">C119</strain>
    </source>
</reference>
<gene>
    <name evidence="2" type="ORF">JKF63_07815</name>
</gene>